<keyword evidence="5" id="KW-0460">Magnesium</keyword>
<evidence type="ECO:0000313" key="7">
    <source>
        <dbReference type="Proteomes" id="UP000785679"/>
    </source>
</evidence>
<proteinExistence type="inferred from homology"/>
<dbReference type="GO" id="GO:0030010">
    <property type="term" value="P:establishment of cell polarity"/>
    <property type="evidence" value="ECO:0007669"/>
    <property type="project" value="UniProtKB-ARBA"/>
</dbReference>
<dbReference type="GO" id="GO:0003924">
    <property type="term" value="F:GTPase activity"/>
    <property type="evidence" value="ECO:0007669"/>
    <property type="project" value="InterPro"/>
</dbReference>
<dbReference type="Gene3D" id="3.40.50.300">
    <property type="entry name" value="P-loop containing nucleotide triphosphate hydrolases"/>
    <property type="match status" value="1"/>
</dbReference>
<gene>
    <name evidence="6" type="ORF">FGO68_gene9750</name>
</gene>
<organism evidence="6 7">
    <name type="scientific">Halteria grandinella</name>
    <dbReference type="NCBI Taxonomy" id="5974"/>
    <lineage>
        <taxon>Eukaryota</taxon>
        <taxon>Sar</taxon>
        <taxon>Alveolata</taxon>
        <taxon>Ciliophora</taxon>
        <taxon>Intramacronucleata</taxon>
        <taxon>Spirotrichea</taxon>
        <taxon>Stichotrichia</taxon>
        <taxon>Sporadotrichida</taxon>
        <taxon>Halteriidae</taxon>
        <taxon>Halteria</taxon>
    </lineage>
</organism>
<dbReference type="AlphaFoldDB" id="A0A8J8SZ56"/>
<keyword evidence="3 4" id="KW-0342">GTP-binding</keyword>
<evidence type="ECO:0008006" key="8">
    <source>
        <dbReference type="Google" id="ProtNLM"/>
    </source>
</evidence>
<sequence length="194" mass="21626">MKEAATSDESANKKVLFLGLDNAGKSTLLFQLKDKSFRETVPTVGLNVEEITYRGLSLTLWDVSGQASRLWKHYFDKINAIIFVVDSSDRERMPRAQEELHRVIQDEELSLAPVLVFANKQDVAGAMSEQEVYEALRLHDVNETRLKDVCFQRCSARDGDGVWEGIAKLGDVITGQGKQKGGQANTQVQANVVK</sequence>
<evidence type="ECO:0000256" key="5">
    <source>
        <dbReference type="PIRSR" id="PIRSR606689-2"/>
    </source>
</evidence>
<dbReference type="PROSITE" id="PS51417">
    <property type="entry name" value="ARF"/>
    <property type="match status" value="1"/>
</dbReference>
<feature type="binding site" evidence="4">
    <location>
        <begin position="19"/>
        <end position="26"/>
    </location>
    <ligand>
        <name>GTP</name>
        <dbReference type="ChEBI" id="CHEBI:37565"/>
    </ligand>
</feature>
<dbReference type="InterPro" id="IPR027417">
    <property type="entry name" value="P-loop_NTPase"/>
</dbReference>
<evidence type="ECO:0000256" key="2">
    <source>
        <dbReference type="ARBA" id="ARBA00022741"/>
    </source>
</evidence>
<dbReference type="Pfam" id="PF00025">
    <property type="entry name" value="Arf"/>
    <property type="match status" value="1"/>
</dbReference>
<dbReference type="CDD" id="cd00878">
    <property type="entry name" value="Arf_Arl"/>
    <property type="match status" value="1"/>
</dbReference>
<comment type="caution">
    <text evidence="6">The sequence shown here is derived from an EMBL/GenBank/DDBJ whole genome shotgun (WGS) entry which is preliminary data.</text>
</comment>
<keyword evidence="7" id="KW-1185">Reference proteome</keyword>
<dbReference type="GO" id="GO:0005525">
    <property type="term" value="F:GTP binding"/>
    <property type="evidence" value="ECO:0007669"/>
    <property type="project" value="UniProtKB-KW"/>
</dbReference>
<dbReference type="FunFam" id="3.40.50.300:FF:000412">
    <property type="entry name" value="ADP-ribosylation factor 1"/>
    <property type="match status" value="1"/>
</dbReference>
<dbReference type="GO" id="GO:0046872">
    <property type="term" value="F:metal ion binding"/>
    <property type="evidence" value="ECO:0007669"/>
    <property type="project" value="UniProtKB-KW"/>
</dbReference>
<dbReference type="InterPro" id="IPR006689">
    <property type="entry name" value="Small_GTPase_ARF/SAR"/>
</dbReference>
<evidence type="ECO:0000256" key="4">
    <source>
        <dbReference type="PIRSR" id="PIRSR606689-1"/>
    </source>
</evidence>
<dbReference type="OrthoDB" id="284243at2759"/>
<dbReference type="PROSITE" id="PS51422">
    <property type="entry name" value="SAR1"/>
    <property type="match status" value="1"/>
</dbReference>
<reference evidence="6" key="1">
    <citation type="submission" date="2019-06" db="EMBL/GenBank/DDBJ databases">
        <authorList>
            <person name="Zheng W."/>
        </authorList>
    </citation>
    <scope>NUCLEOTIDE SEQUENCE</scope>
    <source>
        <strain evidence="6">QDHG01</strain>
    </source>
</reference>
<keyword evidence="2 4" id="KW-0547">Nucleotide-binding</keyword>
<feature type="binding site" evidence="4">
    <location>
        <position position="65"/>
    </location>
    <ligand>
        <name>GTP</name>
        <dbReference type="ChEBI" id="CHEBI:37565"/>
    </ligand>
</feature>
<dbReference type="SUPFAM" id="SSF52540">
    <property type="entry name" value="P-loop containing nucleoside triphosphate hydrolases"/>
    <property type="match status" value="1"/>
</dbReference>
<dbReference type="NCBIfam" id="TIGR00231">
    <property type="entry name" value="small_GTP"/>
    <property type="match status" value="1"/>
</dbReference>
<dbReference type="Proteomes" id="UP000785679">
    <property type="component" value="Unassembled WGS sequence"/>
</dbReference>
<dbReference type="InterPro" id="IPR005225">
    <property type="entry name" value="Small_GTP-bd"/>
</dbReference>
<dbReference type="SMART" id="SM00178">
    <property type="entry name" value="SAR"/>
    <property type="match status" value="1"/>
</dbReference>
<dbReference type="PRINTS" id="PR00328">
    <property type="entry name" value="SAR1GTPBP"/>
</dbReference>
<dbReference type="InterPro" id="IPR024156">
    <property type="entry name" value="Small_GTPase_ARF"/>
</dbReference>
<comment type="similarity">
    <text evidence="1">Belongs to the small GTPase superfamily. Arf family.</text>
</comment>
<feature type="binding site" evidence="4">
    <location>
        <begin position="119"/>
        <end position="122"/>
    </location>
    <ligand>
        <name>GTP</name>
        <dbReference type="ChEBI" id="CHEBI:37565"/>
    </ligand>
</feature>
<accession>A0A8J8SZ56</accession>
<dbReference type="SMART" id="SM00177">
    <property type="entry name" value="ARF"/>
    <property type="match status" value="1"/>
</dbReference>
<protein>
    <recommendedName>
        <fullName evidence="8">ADP-ribosylation factor-like protein</fullName>
    </recommendedName>
</protein>
<feature type="binding site" evidence="5">
    <location>
        <position position="26"/>
    </location>
    <ligand>
        <name>Mg(2+)</name>
        <dbReference type="ChEBI" id="CHEBI:18420"/>
    </ligand>
</feature>
<name>A0A8J8SZ56_HALGN</name>
<dbReference type="EMBL" id="RRYP01015100">
    <property type="protein sequence ID" value="TNV75666.1"/>
    <property type="molecule type" value="Genomic_DNA"/>
</dbReference>
<feature type="binding site" evidence="5">
    <location>
        <position position="43"/>
    </location>
    <ligand>
        <name>Mg(2+)</name>
        <dbReference type="ChEBI" id="CHEBI:18420"/>
    </ligand>
</feature>
<evidence type="ECO:0000256" key="1">
    <source>
        <dbReference type="ARBA" id="ARBA00010290"/>
    </source>
</evidence>
<evidence type="ECO:0000313" key="6">
    <source>
        <dbReference type="EMBL" id="TNV75666.1"/>
    </source>
</evidence>
<keyword evidence="5" id="KW-0479">Metal-binding</keyword>
<dbReference type="SMART" id="SM00175">
    <property type="entry name" value="RAB"/>
    <property type="match status" value="1"/>
</dbReference>
<dbReference type="PANTHER" id="PTHR11711">
    <property type="entry name" value="ADP RIBOSYLATION FACTOR-RELATED"/>
    <property type="match status" value="1"/>
</dbReference>
<evidence type="ECO:0000256" key="3">
    <source>
        <dbReference type="ARBA" id="ARBA00023134"/>
    </source>
</evidence>